<comment type="caution">
    <text evidence="5">The sequence shown here is derived from an EMBL/GenBank/DDBJ whole genome shotgun (WGS) entry which is preliminary data.</text>
</comment>
<dbReference type="AlphaFoldDB" id="A0A4R2J3K4"/>
<dbReference type="GO" id="GO:0000976">
    <property type="term" value="F:transcription cis-regulatory region binding"/>
    <property type="evidence" value="ECO:0007669"/>
    <property type="project" value="TreeGrafter"/>
</dbReference>
<dbReference type="CDD" id="cd01392">
    <property type="entry name" value="HTH_LacI"/>
    <property type="match status" value="1"/>
</dbReference>
<dbReference type="InterPro" id="IPR046335">
    <property type="entry name" value="LacI/GalR-like_sensor"/>
</dbReference>
<dbReference type="EMBL" id="SLWR01000002">
    <property type="protein sequence ID" value="TCO49945.1"/>
    <property type="molecule type" value="Genomic_DNA"/>
</dbReference>
<keyword evidence="6" id="KW-1185">Reference proteome</keyword>
<dbReference type="PROSITE" id="PS50932">
    <property type="entry name" value="HTH_LACI_2"/>
    <property type="match status" value="1"/>
</dbReference>
<dbReference type="PANTHER" id="PTHR30146:SF153">
    <property type="entry name" value="LACTOSE OPERON REPRESSOR"/>
    <property type="match status" value="1"/>
</dbReference>
<dbReference type="Proteomes" id="UP000295573">
    <property type="component" value="Unassembled WGS sequence"/>
</dbReference>
<dbReference type="Pfam" id="PF13377">
    <property type="entry name" value="Peripla_BP_3"/>
    <property type="match status" value="1"/>
</dbReference>
<dbReference type="InterPro" id="IPR000843">
    <property type="entry name" value="HTH_LacI"/>
</dbReference>
<dbReference type="GO" id="GO:0003700">
    <property type="term" value="F:DNA-binding transcription factor activity"/>
    <property type="evidence" value="ECO:0007669"/>
    <property type="project" value="TreeGrafter"/>
</dbReference>
<dbReference type="InterPro" id="IPR010982">
    <property type="entry name" value="Lambda_DNA-bd_dom_sf"/>
</dbReference>
<evidence type="ECO:0000259" key="4">
    <source>
        <dbReference type="PROSITE" id="PS50932"/>
    </source>
</evidence>
<evidence type="ECO:0000313" key="6">
    <source>
        <dbReference type="Proteomes" id="UP000295573"/>
    </source>
</evidence>
<dbReference type="SUPFAM" id="SSF53822">
    <property type="entry name" value="Periplasmic binding protein-like I"/>
    <property type="match status" value="1"/>
</dbReference>
<dbReference type="SMART" id="SM00354">
    <property type="entry name" value="HTH_LACI"/>
    <property type="match status" value="1"/>
</dbReference>
<dbReference type="Gene3D" id="1.10.260.40">
    <property type="entry name" value="lambda repressor-like DNA-binding domains"/>
    <property type="match status" value="1"/>
</dbReference>
<evidence type="ECO:0000313" key="5">
    <source>
        <dbReference type="EMBL" id="TCO49945.1"/>
    </source>
</evidence>
<evidence type="ECO:0000256" key="2">
    <source>
        <dbReference type="ARBA" id="ARBA00023125"/>
    </source>
</evidence>
<dbReference type="InterPro" id="IPR028082">
    <property type="entry name" value="Peripla_BP_I"/>
</dbReference>
<dbReference type="SUPFAM" id="SSF47413">
    <property type="entry name" value="lambda repressor-like DNA-binding domains"/>
    <property type="match status" value="1"/>
</dbReference>
<feature type="domain" description="HTH lacI-type" evidence="4">
    <location>
        <begin position="9"/>
        <end position="63"/>
    </location>
</feature>
<keyword evidence="1" id="KW-0805">Transcription regulation</keyword>
<evidence type="ECO:0000256" key="3">
    <source>
        <dbReference type="ARBA" id="ARBA00023163"/>
    </source>
</evidence>
<organism evidence="5 6">
    <name type="scientific">Kribbella antiqua</name>
    <dbReference type="NCBI Taxonomy" id="2512217"/>
    <lineage>
        <taxon>Bacteria</taxon>
        <taxon>Bacillati</taxon>
        <taxon>Actinomycetota</taxon>
        <taxon>Actinomycetes</taxon>
        <taxon>Propionibacteriales</taxon>
        <taxon>Kribbellaceae</taxon>
        <taxon>Kribbella</taxon>
    </lineage>
</organism>
<accession>A0A4R2J3K4</accession>
<name>A0A4R2J3K4_9ACTN</name>
<sequence length="344" mass="36585">MVDAVRSGPTMAVVARMAGVSVPTVSKVVNGREGVATATRDRVTAALKQVGYLREPSTPADQRGSGRLVDVVMHGLRSTYASNVLGGIEAAAREIGLDVVVAASDAELGSRESPAGGWLDHLIDRGTGGVLLVLVETTSAQHEWLTHFGIPCVIVDPITTPPPGVPTVAASNEKGAYDVTRHLLDLGHERIAHIGGSPPKLCSKARLSGYRTALNEAGIELRSDYVLDGNFHEPEAITAMHQLLDLPEPPTAVFAASDLMAVGACRAIRARGLEVGRDISVAGFDDVDEARVTYPALTTVRQPLIDMGRVGLDLLARRMRGEEITGHTELPTELVIRESTVRRH</sequence>
<dbReference type="PANTHER" id="PTHR30146">
    <property type="entry name" value="LACI-RELATED TRANSCRIPTIONAL REPRESSOR"/>
    <property type="match status" value="1"/>
</dbReference>
<gene>
    <name evidence="5" type="ORF">EV646_10216</name>
</gene>
<keyword evidence="3" id="KW-0804">Transcription</keyword>
<evidence type="ECO:0000256" key="1">
    <source>
        <dbReference type="ARBA" id="ARBA00023015"/>
    </source>
</evidence>
<keyword evidence="2" id="KW-0238">DNA-binding</keyword>
<dbReference type="Gene3D" id="3.40.50.2300">
    <property type="match status" value="2"/>
</dbReference>
<proteinExistence type="predicted"/>
<dbReference type="Pfam" id="PF00356">
    <property type="entry name" value="LacI"/>
    <property type="match status" value="1"/>
</dbReference>
<reference evidence="5 6" key="1">
    <citation type="journal article" date="2015" name="Stand. Genomic Sci.">
        <title>Genomic Encyclopedia of Bacterial and Archaeal Type Strains, Phase III: the genomes of soil and plant-associated and newly described type strains.</title>
        <authorList>
            <person name="Whitman W.B."/>
            <person name="Woyke T."/>
            <person name="Klenk H.P."/>
            <person name="Zhou Y."/>
            <person name="Lilburn T.G."/>
            <person name="Beck B.J."/>
            <person name="De Vos P."/>
            <person name="Vandamme P."/>
            <person name="Eisen J.A."/>
            <person name="Garrity G."/>
            <person name="Hugenholtz P."/>
            <person name="Kyrpides N.C."/>
        </authorList>
    </citation>
    <scope>NUCLEOTIDE SEQUENCE [LARGE SCALE GENOMIC DNA]</scope>
    <source>
        <strain evidence="5 6">VKM Ac-2541</strain>
    </source>
</reference>
<protein>
    <submittedName>
        <fullName evidence="5">LacI family transcriptional regulator</fullName>
    </submittedName>
</protein>